<dbReference type="PANTHER" id="PTHR12305:SF60">
    <property type="entry name" value="PHOSPHATIDYLINOSITOL 3,4,5-TRISPHOSPHATE 3-PHOSPHATASE TPTE2-RELATED"/>
    <property type="match status" value="1"/>
</dbReference>
<feature type="region of interest" description="Disordered" evidence="1">
    <location>
        <begin position="303"/>
        <end position="367"/>
    </location>
</feature>
<dbReference type="PANTHER" id="PTHR12305">
    <property type="entry name" value="PHOSPHATASE WITH HOMOLOGY TO TENSIN"/>
    <property type="match status" value="1"/>
</dbReference>
<evidence type="ECO:0000256" key="1">
    <source>
        <dbReference type="SAM" id="MobiDB-lite"/>
    </source>
</evidence>
<evidence type="ECO:0000313" key="3">
    <source>
        <dbReference type="Proteomes" id="UP001642464"/>
    </source>
</evidence>
<reference evidence="2 3" key="1">
    <citation type="submission" date="2024-02" db="EMBL/GenBank/DDBJ databases">
        <authorList>
            <person name="Chen Y."/>
            <person name="Shah S."/>
            <person name="Dougan E. K."/>
            <person name="Thang M."/>
            <person name="Chan C."/>
        </authorList>
    </citation>
    <scope>NUCLEOTIDE SEQUENCE [LARGE SCALE GENOMIC DNA]</scope>
</reference>
<dbReference type="Proteomes" id="UP001642464">
    <property type="component" value="Unassembled WGS sequence"/>
</dbReference>
<feature type="region of interest" description="Disordered" evidence="1">
    <location>
        <begin position="130"/>
        <end position="153"/>
    </location>
</feature>
<sequence>MVLLSVCATALPKQAGKGLADECHRGLFVSLQVNTGHALETYAERRTHDRKGITIPSQIRYVKLYAQILREGFIRTQSVRLKSVLLQNFLQLPGYRSSSFQVEVRDHEKHVLFSSGFGCAAFARQARVDSAESNGSETSDGEAESSQGSEVGCASPPLDAGARRCVGQADAVVLELEMPLLPDDFQVVLRRRYATWCGLSQQVDVMCSFWLNSGYVSEEMHLPLAELDYCRSLQHLCVPVPDEASVVCSFECRARTDCYEVTEEEFERLWLSGAMTPPGVGEVEDVYEIPEEDFERLLQAGQLSPAEAKDAADEVSVARRRPRPPEEVLVSTLPAPAKARASGSSNRRHTEPCSAQPVPVVPSGKKDPVPRAPALALPLALERSLWSEAMLGARAAGSPARRVSRARWCRSRRPRRAHVEEVPLRRKSYPHGGQGGCPACPGRLRPCGKAAVAPART</sequence>
<gene>
    <name evidence="2" type="ORF">SCF082_LOCUS11752</name>
</gene>
<proteinExistence type="predicted"/>
<feature type="compositionally biased region" description="Polar residues" evidence="1">
    <location>
        <begin position="131"/>
        <end position="149"/>
    </location>
</feature>
<accession>A0ABP0JFB1</accession>
<dbReference type="InterPro" id="IPR051281">
    <property type="entry name" value="Dual-spec_lipid-protein_phosph"/>
</dbReference>
<comment type="caution">
    <text evidence="2">The sequence shown here is derived from an EMBL/GenBank/DDBJ whole genome shotgun (WGS) entry which is preliminary data.</text>
</comment>
<keyword evidence="3" id="KW-1185">Reference proteome</keyword>
<name>A0ABP0JFB1_9DINO</name>
<organism evidence="2 3">
    <name type="scientific">Durusdinium trenchii</name>
    <dbReference type="NCBI Taxonomy" id="1381693"/>
    <lineage>
        <taxon>Eukaryota</taxon>
        <taxon>Sar</taxon>
        <taxon>Alveolata</taxon>
        <taxon>Dinophyceae</taxon>
        <taxon>Suessiales</taxon>
        <taxon>Symbiodiniaceae</taxon>
        <taxon>Durusdinium</taxon>
    </lineage>
</organism>
<protein>
    <submittedName>
        <fullName evidence="2">4</fullName>
    </submittedName>
</protein>
<dbReference type="EMBL" id="CAXAMM010007003">
    <property type="protein sequence ID" value="CAK9013022.1"/>
    <property type="molecule type" value="Genomic_DNA"/>
</dbReference>
<evidence type="ECO:0000313" key="2">
    <source>
        <dbReference type="EMBL" id="CAK9013022.1"/>
    </source>
</evidence>